<gene>
    <name evidence="2" type="ORF">ABB34_02970</name>
</gene>
<dbReference type="Pfam" id="PF02645">
    <property type="entry name" value="DegV"/>
    <property type="match status" value="1"/>
</dbReference>
<name>A0A0R0EC02_9GAMM</name>
<keyword evidence="1" id="KW-0446">Lipid-binding</keyword>
<accession>A0A0R0EC02</accession>
<dbReference type="Gene3D" id="3.40.50.10170">
    <property type="match status" value="1"/>
</dbReference>
<dbReference type="GO" id="GO:0008289">
    <property type="term" value="F:lipid binding"/>
    <property type="evidence" value="ECO:0007669"/>
    <property type="project" value="UniProtKB-KW"/>
</dbReference>
<sequence length="314" mass="34380">MRIGIVVDSACDLPADFIREHNIVLLPITVRIGEAVLADHREEDATLNFLHTHVAERGAEAETIPYSVNQIRDLFLDHLVIDYDHVFCMTITKTRSPIHDNALQASFAILNEYRPIRQAAGHNSPFALRVIDTQNLFAAQAVTAVEAVRLRDEGAGVAQMREQLEKLAGNVHGYMITRDLYYIRARGRHKGDRSVSLFSAALGSALDIKPVLHGYRGETAPVAKIKGFDNAVQQLFDFASRRVVHGLLTPVVCISYGGPLDELRALPGYAGLRDTCGAKGVQLLESVMSLTGMVNVGKGAVTIGFADEPHEFDA</sequence>
<comment type="caution">
    <text evidence="2">The sequence shown here is derived from an EMBL/GenBank/DDBJ whole genome shotgun (WGS) entry which is preliminary data.</text>
</comment>
<dbReference type="NCBIfam" id="TIGR00762">
    <property type="entry name" value="DegV"/>
    <property type="match status" value="1"/>
</dbReference>
<dbReference type="PANTHER" id="PTHR33434:SF2">
    <property type="entry name" value="FATTY ACID-BINDING PROTEIN TM_1468"/>
    <property type="match status" value="1"/>
</dbReference>
<keyword evidence="3" id="KW-1185">Reference proteome</keyword>
<evidence type="ECO:0000256" key="1">
    <source>
        <dbReference type="ARBA" id="ARBA00023121"/>
    </source>
</evidence>
<proteinExistence type="predicted"/>
<dbReference type="AlphaFoldDB" id="A0A0R0EC02"/>
<dbReference type="Gene3D" id="3.30.1180.10">
    <property type="match status" value="1"/>
</dbReference>
<organism evidence="2 3">
    <name type="scientific">Stenotrophomonas daejeonensis</name>
    <dbReference type="NCBI Taxonomy" id="659018"/>
    <lineage>
        <taxon>Bacteria</taxon>
        <taxon>Pseudomonadati</taxon>
        <taxon>Pseudomonadota</taxon>
        <taxon>Gammaproteobacteria</taxon>
        <taxon>Lysobacterales</taxon>
        <taxon>Lysobacteraceae</taxon>
        <taxon>Stenotrophomonas</taxon>
    </lineage>
</organism>
<dbReference type="PROSITE" id="PS51482">
    <property type="entry name" value="DEGV"/>
    <property type="match status" value="1"/>
</dbReference>
<dbReference type="PANTHER" id="PTHR33434">
    <property type="entry name" value="DEGV DOMAIN-CONTAINING PROTEIN DR_1986-RELATED"/>
    <property type="match status" value="1"/>
</dbReference>
<dbReference type="STRING" id="659018.ABB34_02970"/>
<dbReference type="InterPro" id="IPR050270">
    <property type="entry name" value="DegV_domain_contain"/>
</dbReference>
<dbReference type="OrthoDB" id="6190387at2"/>
<evidence type="ECO:0000313" key="2">
    <source>
        <dbReference type="EMBL" id="KRG87834.1"/>
    </source>
</evidence>
<dbReference type="PATRIC" id="fig|659018.3.peg.463"/>
<dbReference type="SUPFAM" id="SSF82549">
    <property type="entry name" value="DAK1/DegV-like"/>
    <property type="match status" value="1"/>
</dbReference>
<dbReference type="InterPro" id="IPR003797">
    <property type="entry name" value="DegV"/>
</dbReference>
<evidence type="ECO:0000313" key="3">
    <source>
        <dbReference type="Proteomes" id="UP000050940"/>
    </source>
</evidence>
<protein>
    <submittedName>
        <fullName evidence="2">DegV domain-containing protein</fullName>
    </submittedName>
</protein>
<dbReference type="EMBL" id="LDJP01000013">
    <property type="protein sequence ID" value="KRG87834.1"/>
    <property type="molecule type" value="Genomic_DNA"/>
</dbReference>
<dbReference type="RefSeq" id="WP_057639757.1">
    <property type="nucleotide sequence ID" value="NZ_LDJP01000013.1"/>
</dbReference>
<dbReference type="Proteomes" id="UP000050940">
    <property type="component" value="Unassembled WGS sequence"/>
</dbReference>
<dbReference type="InterPro" id="IPR043168">
    <property type="entry name" value="DegV_C"/>
</dbReference>
<reference evidence="2 3" key="1">
    <citation type="submission" date="2015-05" db="EMBL/GenBank/DDBJ databases">
        <title>Genome sequencing and analysis of members of genus Stenotrophomonas.</title>
        <authorList>
            <person name="Patil P.P."/>
            <person name="Midha S."/>
            <person name="Patil P.B."/>
        </authorList>
    </citation>
    <scope>NUCLEOTIDE SEQUENCE [LARGE SCALE GENOMIC DNA]</scope>
    <source>
        <strain evidence="2 3">JCM 16244</strain>
    </source>
</reference>